<proteinExistence type="predicted"/>
<dbReference type="Gene3D" id="3.40.50.300">
    <property type="entry name" value="P-loop containing nucleotide triphosphate hydrolases"/>
    <property type="match status" value="1"/>
</dbReference>
<feature type="region of interest" description="Disordered" evidence="1">
    <location>
        <begin position="77"/>
        <end position="105"/>
    </location>
</feature>
<evidence type="ECO:0000313" key="2">
    <source>
        <dbReference type="EMBL" id="EQD69183.1"/>
    </source>
</evidence>
<dbReference type="InterPro" id="IPR027417">
    <property type="entry name" value="P-loop_NTPase"/>
</dbReference>
<evidence type="ECO:0000256" key="1">
    <source>
        <dbReference type="SAM" id="MobiDB-lite"/>
    </source>
</evidence>
<dbReference type="PANTHER" id="PTHR46743">
    <property type="entry name" value="TEICHOIC ACIDS EXPORT ATP-BINDING PROTEIN TAGH"/>
    <property type="match status" value="1"/>
</dbReference>
<dbReference type="InterPro" id="IPR050683">
    <property type="entry name" value="Bact_Polysacc_Export_ATP-bd"/>
</dbReference>
<comment type="caution">
    <text evidence="2">The sequence shown here is derived from an EMBL/GenBank/DDBJ whole genome shotgun (WGS) entry which is preliminary data.</text>
</comment>
<reference evidence="2" key="1">
    <citation type="submission" date="2013-08" db="EMBL/GenBank/DDBJ databases">
        <authorList>
            <person name="Mendez C."/>
            <person name="Richter M."/>
            <person name="Ferrer M."/>
            <person name="Sanchez J."/>
        </authorList>
    </citation>
    <scope>NUCLEOTIDE SEQUENCE</scope>
</reference>
<accession>T1BKZ2</accession>
<dbReference type="SUPFAM" id="SSF52540">
    <property type="entry name" value="P-loop containing nucleoside triphosphate hydrolases"/>
    <property type="match status" value="1"/>
</dbReference>
<organism evidence="2">
    <name type="scientific">mine drainage metagenome</name>
    <dbReference type="NCBI Taxonomy" id="410659"/>
    <lineage>
        <taxon>unclassified sequences</taxon>
        <taxon>metagenomes</taxon>
        <taxon>ecological metagenomes</taxon>
    </lineage>
</organism>
<reference evidence="2" key="2">
    <citation type="journal article" date="2014" name="ISME J.">
        <title>Microbial stratification in low pH oxic and suboxic macroscopic growths along an acid mine drainage.</title>
        <authorList>
            <person name="Mendez-Garcia C."/>
            <person name="Mesa V."/>
            <person name="Sprenger R.R."/>
            <person name="Richter M."/>
            <person name="Diez M.S."/>
            <person name="Solano J."/>
            <person name="Bargiela R."/>
            <person name="Golyshina O.V."/>
            <person name="Manteca A."/>
            <person name="Ramos J.L."/>
            <person name="Gallego J.R."/>
            <person name="Llorente I."/>
            <person name="Martins Dos Santos V.A."/>
            <person name="Jensen O.N."/>
            <person name="Pelaez A.I."/>
            <person name="Sanchez J."/>
            <person name="Ferrer M."/>
        </authorList>
    </citation>
    <scope>NUCLEOTIDE SEQUENCE</scope>
</reference>
<dbReference type="PANTHER" id="PTHR46743:SF2">
    <property type="entry name" value="TEICHOIC ACIDS EXPORT ATP-BINDING PROTEIN TAGH"/>
    <property type="match status" value="1"/>
</dbReference>
<feature type="compositionally biased region" description="Basic and acidic residues" evidence="1">
    <location>
        <begin position="83"/>
        <end position="94"/>
    </location>
</feature>
<gene>
    <name evidence="2" type="ORF">B1A_07005</name>
</gene>
<sequence>MAVPRFAVFQARAMARGQQSHARGNTLLFVGHDLQAVRALCHEAMLPEQGRIVLHDMTEEVVTEYLHRVQRKARIETAAAHQQPDKRVAGDCDRGGTGVRTATMA</sequence>
<protein>
    <submittedName>
        <fullName evidence="2">ABC transporter related protein</fullName>
    </submittedName>
</protein>
<name>T1BKZ2_9ZZZZ</name>
<dbReference type="EMBL" id="AUZX01005065">
    <property type="protein sequence ID" value="EQD69183.1"/>
    <property type="molecule type" value="Genomic_DNA"/>
</dbReference>
<dbReference type="AlphaFoldDB" id="T1BKZ2"/>